<gene>
    <name evidence="1" type="ORF">FHQ07_03690</name>
</gene>
<organism evidence="1 2">
    <name type="scientific">Thermomonas aquatica</name>
    <dbReference type="NCBI Taxonomy" id="2202149"/>
    <lineage>
        <taxon>Bacteria</taxon>
        <taxon>Pseudomonadati</taxon>
        <taxon>Pseudomonadota</taxon>
        <taxon>Gammaproteobacteria</taxon>
        <taxon>Lysobacterales</taxon>
        <taxon>Lysobacteraceae</taxon>
        <taxon>Thermomonas</taxon>
    </lineage>
</organism>
<dbReference type="AlphaFoldDB" id="A0A5B7ZPS6"/>
<evidence type="ECO:0000313" key="1">
    <source>
        <dbReference type="EMBL" id="QDA56476.1"/>
    </source>
</evidence>
<dbReference type="KEGG" id="thes:FHQ07_03690"/>
<name>A0A5B7ZPS6_9GAMM</name>
<dbReference type="Pfam" id="PF11185">
    <property type="entry name" value="DUF2971"/>
    <property type="match status" value="1"/>
</dbReference>
<protein>
    <submittedName>
        <fullName evidence="1">DUF2971 domain-containing protein</fullName>
    </submittedName>
</protein>
<keyword evidence="2" id="KW-1185">Reference proteome</keyword>
<dbReference type="OrthoDB" id="4119964at2"/>
<dbReference type="InterPro" id="IPR021352">
    <property type="entry name" value="DUF2971"/>
</dbReference>
<dbReference type="Proteomes" id="UP000308149">
    <property type="component" value="Chromosome"/>
</dbReference>
<sequence length="297" mass="34510">MQLPGRRPFYKYMTPDAALATLEHKSVRYSSPLRFNDPFDHQTCLHLDFDLKDFPRKLLGKIEYLVRNPQIPILEESGPVFELIALMRAKLPTHGFPGEAFAKESLSIFSEGANEIERTRAMFQSHWEESLKANRTFCVTEEHTNLLMWAHYAKDHTGAVLELWSLPEEDNALSVSRPVEYTKTPPSFFTENEFLDYFCGVSALDLPALTRRAVHTKSDHWNYEKEWRVYYPLSDKPGLYEDVSLRPSEFRGIYFGCRAEPDFIEKASKLVSSHFPHVKTYRSHRLTSAYELSFSEI</sequence>
<accession>A0A5B7ZPS6</accession>
<dbReference type="RefSeq" id="WP_139715404.1">
    <property type="nucleotide sequence ID" value="NZ_CP040871.1"/>
</dbReference>
<proteinExistence type="predicted"/>
<reference evidence="1 2" key="1">
    <citation type="submission" date="2019-06" db="EMBL/GenBank/DDBJ databases">
        <title>Thermomonas aquatica sp. nov., isolated from an industrial wastewater treatment plant.</title>
        <authorList>
            <person name="Jeon J.H."/>
            <person name="Park D.-S."/>
        </authorList>
    </citation>
    <scope>NUCLEOTIDE SEQUENCE [LARGE SCALE GENOMIC DNA]</scope>
    <source>
        <strain evidence="1 2">SY21</strain>
    </source>
</reference>
<evidence type="ECO:0000313" key="2">
    <source>
        <dbReference type="Proteomes" id="UP000308149"/>
    </source>
</evidence>
<dbReference type="EMBL" id="CP040871">
    <property type="protein sequence ID" value="QDA56476.1"/>
    <property type="molecule type" value="Genomic_DNA"/>
</dbReference>